<feature type="domain" description="DNA/RNA-binding" evidence="2">
    <location>
        <begin position="198"/>
        <end position="512"/>
    </location>
</feature>
<sequence length="1017" mass="114709">MSSTLAVPLKDQKEKANFLLEIAKTEKQLWALIHSKGLLRSDVRDLYHKVCLSYESFILSDQELIELQDVEYSLWKLHYKHIDEFRKRTKRSSANSESVTSVMAPSCADDKHVEGFKSFLLKATEFYKNLIVKIRSHYGLPQESSLYKSGGSAASVEPKKLQKCHFLCHRFLVCLGDLARYMEQYDKSGVQKHNWSVAATYYLEATTIWPDSGNPQNQLAVLATYVGDEFLALYHCVRSLAVKEPFPDAQNNLILLFERSRSSHLHTLLSEAQFDFLKPSERSDASVKSRSSRNISDCCLLKGEHDHSAEMNFWPLLIRTLSFFFLKSSLEDFPCAFASTMRELDMMMVLDDMKLRAMLESYQLMDSARTGPFRALQAVSIFIFVFHYLINSPEIKGSKDGKSKQHLEKIQLALTATFIFMGRLVDRCLKANLLDSCPLLPTVLVFVEWLVSILDEVEPYGVDDKTTSSISYFFDTFIDLLKQFNVSVGVLSHERAALWEDYELRGFAPLVQIHVSLDFSTNWDHIDSYESGIACRIQRIINAAMKIADRSNGSYKWIAYDSSGRKFYAKDTNVMPERPESGKVGSTSSDVNVKGVHSHIDEATKECRTQIANENESNHAMNGKAVVMEEEEVILFKPLTRYNSAPLYGLRNNAKDPASPKEMEENVPSDECLRRATSLLIAQNQAHGDASDFHSDISNFSRSKPFKQQEPFVKDTTAFSFSEVPVSAGPPSLSAWVLNRGILSSTEEGRSDMSRQGLSPIDEIATPSLSGLSIWQTVDSVSSSRSEASTNHYSPPPYSAPVPSAPLLPDDAAWYNGTQSSISEVKGSGYISKPGNFYDASRVSGYPNWSPDGELNYGSAIPGFMEKYPPPFRGMTSSEWLRQFRESRNLVRANNHVSPINFFAPGNPRNFPTPDASRFGLFDQYGVPSVSNPTVNTESSIVHPGFPLAYGVDDQRREKLFHGYQRPSPYGCGAVTELRDEPQPLLQYLKEREWLLQQDPTLRNPTIWENKTCKSNR</sequence>
<keyword evidence="1" id="KW-0677">Repeat</keyword>
<organism evidence="4 5">
    <name type="scientific">Theobroma cacao</name>
    <name type="common">Cacao</name>
    <name type="synonym">Cocoa</name>
    <dbReference type="NCBI Taxonomy" id="3641"/>
    <lineage>
        <taxon>Eukaryota</taxon>
        <taxon>Viridiplantae</taxon>
        <taxon>Streptophyta</taxon>
        <taxon>Embryophyta</taxon>
        <taxon>Tracheophyta</taxon>
        <taxon>Spermatophyta</taxon>
        <taxon>Magnoliopsida</taxon>
        <taxon>eudicotyledons</taxon>
        <taxon>Gunneridae</taxon>
        <taxon>Pentapetalae</taxon>
        <taxon>rosids</taxon>
        <taxon>malvids</taxon>
        <taxon>Malvales</taxon>
        <taxon>Malvaceae</taxon>
        <taxon>Byttnerioideae</taxon>
        <taxon>Theobroma</taxon>
    </lineage>
</organism>
<dbReference type="STRING" id="3641.A0A061GFN7"/>
<keyword evidence="5" id="KW-1185">Reference proteome</keyword>
<evidence type="ECO:0000259" key="3">
    <source>
        <dbReference type="Pfam" id="PF10374"/>
    </source>
</evidence>
<dbReference type="EMBL" id="CM001884">
    <property type="protein sequence ID" value="EOY28213.1"/>
    <property type="molecule type" value="Genomic_DNA"/>
</dbReference>
<dbReference type="GO" id="GO:0070034">
    <property type="term" value="F:telomerase RNA binding"/>
    <property type="evidence" value="ECO:0000318"/>
    <property type="project" value="GO_Central"/>
</dbReference>
<dbReference type="FunFam" id="1.25.40.10:FF:000225">
    <property type="entry name" value="Protein SMG7"/>
    <property type="match status" value="1"/>
</dbReference>
<dbReference type="GO" id="GO:0000184">
    <property type="term" value="P:nuclear-transcribed mRNA catabolic process, nonsense-mediated decay"/>
    <property type="evidence" value="ECO:0000318"/>
    <property type="project" value="GO_Central"/>
</dbReference>
<dbReference type="OMA" id="KCQFLCH"/>
<dbReference type="PANTHER" id="PTHR15696">
    <property type="entry name" value="SMG-7 SUPPRESSOR WITH MORPHOLOGICAL EFFECT ON GENITALIA PROTEIN 7"/>
    <property type="match status" value="1"/>
</dbReference>
<dbReference type="Proteomes" id="UP000026915">
    <property type="component" value="Chromosome 6"/>
</dbReference>
<dbReference type="Pfam" id="PF10374">
    <property type="entry name" value="EST1"/>
    <property type="match status" value="1"/>
</dbReference>
<dbReference type="SUPFAM" id="SSF48452">
    <property type="entry name" value="TPR-like"/>
    <property type="match status" value="1"/>
</dbReference>
<protein>
    <submittedName>
        <fullName evidence="4">Telomerase activating protein Est1, putative</fullName>
    </submittedName>
</protein>
<dbReference type="GO" id="GO:0042162">
    <property type="term" value="F:telomeric DNA binding"/>
    <property type="evidence" value="ECO:0000318"/>
    <property type="project" value="GO_Central"/>
</dbReference>
<dbReference type="PANTHER" id="PTHR15696:SF0">
    <property type="entry name" value="TELOMERASE-BINDING PROTEIN EST1A"/>
    <property type="match status" value="1"/>
</dbReference>
<dbReference type="Gramene" id="EOY28213">
    <property type="protein sequence ID" value="EOY28213"/>
    <property type="gene ID" value="TCM_029844"/>
</dbReference>
<name>A0A061GFN7_THECC</name>
<accession>A0A061GFN7</accession>
<dbReference type="InParanoid" id="A0A061GFN7"/>
<gene>
    <name evidence="4" type="ORF">TCM_029844</name>
</gene>
<evidence type="ECO:0000259" key="2">
    <source>
        <dbReference type="Pfam" id="PF10373"/>
    </source>
</evidence>
<dbReference type="InterPro" id="IPR045153">
    <property type="entry name" value="Est1/Ebs1-like"/>
</dbReference>
<evidence type="ECO:0000313" key="5">
    <source>
        <dbReference type="Proteomes" id="UP000026915"/>
    </source>
</evidence>
<reference evidence="4 5" key="1">
    <citation type="journal article" date="2013" name="Genome Biol.">
        <title>The genome sequence of the most widely cultivated cacao type and its use to identify candidate genes regulating pod color.</title>
        <authorList>
            <person name="Motamayor J.C."/>
            <person name="Mockaitis K."/>
            <person name="Schmutz J."/>
            <person name="Haiminen N."/>
            <person name="Iii D.L."/>
            <person name="Cornejo O."/>
            <person name="Findley S.D."/>
            <person name="Zheng P."/>
            <person name="Utro F."/>
            <person name="Royaert S."/>
            <person name="Saski C."/>
            <person name="Jenkins J."/>
            <person name="Podicheti R."/>
            <person name="Zhao M."/>
            <person name="Scheffler B.E."/>
            <person name="Stack J.C."/>
            <person name="Feltus F.A."/>
            <person name="Mustiga G.M."/>
            <person name="Amores F."/>
            <person name="Phillips W."/>
            <person name="Marelli J.P."/>
            <person name="May G.D."/>
            <person name="Shapiro H."/>
            <person name="Ma J."/>
            <person name="Bustamante C.D."/>
            <person name="Schnell R.J."/>
            <person name="Main D."/>
            <person name="Gilbert D."/>
            <person name="Parida L."/>
            <person name="Kuhn D.N."/>
        </authorList>
    </citation>
    <scope>NUCLEOTIDE SEQUENCE [LARGE SCALE GENOMIC DNA]</scope>
    <source>
        <strain evidence="5">cv. Matina 1-6</strain>
    </source>
</reference>
<dbReference type="Gene3D" id="1.25.40.10">
    <property type="entry name" value="Tetratricopeptide repeat domain"/>
    <property type="match status" value="1"/>
</dbReference>
<dbReference type="InterPro" id="IPR019458">
    <property type="entry name" value="Est1-like_N"/>
</dbReference>
<dbReference type="InterPro" id="IPR011990">
    <property type="entry name" value="TPR-like_helical_dom_sf"/>
</dbReference>
<dbReference type="Pfam" id="PF10373">
    <property type="entry name" value="EST1_DNA_bind"/>
    <property type="match status" value="1"/>
</dbReference>
<evidence type="ECO:0000256" key="1">
    <source>
        <dbReference type="ARBA" id="ARBA00022737"/>
    </source>
</evidence>
<dbReference type="eggNOG" id="KOG2162">
    <property type="taxonomic scope" value="Eukaryota"/>
</dbReference>
<dbReference type="GO" id="GO:0005697">
    <property type="term" value="C:telomerase holoenzyme complex"/>
    <property type="evidence" value="ECO:0000318"/>
    <property type="project" value="GO_Central"/>
</dbReference>
<proteinExistence type="predicted"/>
<feature type="domain" description="Telomerase activating protein Est1-like N-terminal" evidence="3">
    <location>
        <begin position="70"/>
        <end position="186"/>
    </location>
</feature>
<dbReference type="HOGENOM" id="CLU_303918_0_0_1"/>
<dbReference type="InterPro" id="IPR018834">
    <property type="entry name" value="DNA/RNA-bd_Est1-type"/>
</dbReference>
<evidence type="ECO:0000313" key="4">
    <source>
        <dbReference type="EMBL" id="EOY28213.1"/>
    </source>
</evidence>
<dbReference type="FunCoup" id="A0A061GFN7">
    <property type="interactions" value="30"/>
</dbReference>
<dbReference type="AlphaFoldDB" id="A0A061GFN7"/>